<evidence type="ECO:0000313" key="9">
    <source>
        <dbReference type="EMBL" id="PIP61058.1"/>
    </source>
</evidence>
<dbReference type="Proteomes" id="UP000231246">
    <property type="component" value="Unassembled WGS sequence"/>
</dbReference>
<dbReference type="InterPro" id="IPR003156">
    <property type="entry name" value="DHHA1_dom"/>
</dbReference>
<evidence type="ECO:0000259" key="8">
    <source>
        <dbReference type="Pfam" id="PF17768"/>
    </source>
</evidence>
<keyword evidence="3" id="KW-0540">Nuclease</keyword>
<dbReference type="Pfam" id="PF01368">
    <property type="entry name" value="DHH"/>
    <property type="match status" value="1"/>
</dbReference>
<evidence type="ECO:0000259" key="7">
    <source>
        <dbReference type="Pfam" id="PF02272"/>
    </source>
</evidence>
<evidence type="ECO:0000256" key="4">
    <source>
        <dbReference type="ARBA" id="ARBA00022801"/>
    </source>
</evidence>
<name>A0A2H0BVR1_9BACT</name>
<dbReference type="NCBIfam" id="TIGR00644">
    <property type="entry name" value="recJ"/>
    <property type="match status" value="1"/>
</dbReference>
<dbReference type="InterPro" id="IPR051673">
    <property type="entry name" value="SSDNA_exonuclease_RecJ"/>
</dbReference>
<proteinExistence type="inferred from homology"/>
<dbReference type="GO" id="GO:0006281">
    <property type="term" value="P:DNA repair"/>
    <property type="evidence" value="ECO:0007669"/>
    <property type="project" value="InterPro"/>
</dbReference>
<gene>
    <name evidence="9" type="primary">recJ</name>
    <name evidence="9" type="ORF">COW99_06075</name>
</gene>
<dbReference type="Gene3D" id="3.90.1640.30">
    <property type="match status" value="1"/>
</dbReference>
<reference evidence="9 10" key="1">
    <citation type="submission" date="2017-09" db="EMBL/GenBank/DDBJ databases">
        <title>Depth-based differentiation of microbial function through sediment-hosted aquifers and enrichment of novel symbionts in the deep terrestrial subsurface.</title>
        <authorList>
            <person name="Probst A.J."/>
            <person name="Ladd B."/>
            <person name="Jarett J.K."/>
            <person name="Geller-Mcgrath D.E."/>
            <person name="Sieber C.M."/>
            <person name="Emerson J.B."/>
            <person name="Anantharaman K."/>
            <person name="Thomas B.C."/>
            <person name="Malmstrom R."/>
            <person name="Stieglmeier M."/>
            <person name="Klingl A."/>
            <person name="Woyke T."/>
            <person name="Ryan C.M."/>
            <person name="Banfield J.F."/>
        </authorList>
    </citation>
    <scope>NUCLEOTIDE SEQUENCE [LARGE SCALE GENOMIC DNA]</scope>
    <source>
        <strain evidence="9">CG22_combo_CG10-13_8_21_14_all_38_20</strain>
    </source>
</reference>
<dbReference type="GO" id="GO:0003676">
    <property type="term" value="F:nucleic acid binding"/>
    <property type="evidence" value="ECO:0007669"/>
    <property type="project" value="InterPro"/>
</dbReference>
<dbReference type="InterPro" id="IPR001667">
    <property type="entry name" value="DDH_dom"/>
</dbReference>
<organism evidence="9 10">
    <name type="scientific">Candidatus Roizmanbacteria bacterium CG22_combo_CG10-13_8_21_14_all_38_20</name>
    <dbReference type="NCBI Taxonomy" id="1974862"/>
    <lineage>
        <taxon>Bacteria</taxon>
        <taxon>Candidatus Roizmaniibacteriota</taxon>
    </lineage>
</organism>
<dbReference type="PANTHER" id="PTHR30255">
    <property type="entry name" value="SINGLE-STRANDED-DNA-SPECIFIC EXONUCLEASE RECJ"/>
    <property type="match status" value="1"/>
</dbReference>
<dbReference type="InterPro" id="IPR004610">
    <property type="entry name" value="RecJ"/>
</dbReference>
<evidence type="ECO:0000313" key="10">
    <source>
        <dbReference type="Proteomes" id="UP000231246"/>
    </source>
</evidence>
<keyword evidence="5 9" id="KW-0269">Exonuclease</keyword>
<dbReference type="Gene3D" id="2.40.50.460">
    <property type="match status" value="1"/>
</dbReference>
<feature type="domain" description="DDH" evidence="6">
    <location>
        <begin position="66"/>
        <end position="208"/>
    </location>
</feature>
<dbReference type="GO" id="GO:0006310">
    <property type="term" value="P:DNA recombination"/>
    <property type="evidence" value="ECO:0007669"/>
    <property type="project" value="InterPro"/>
</dbReference>
<feature type="domain" description="RecJ OB" evidence="8">
    <location>
        <begin position="435"/>
        <end position="537"/>
    </location>
</feature>
<evidence type="ECO:0000256" key="3">
    <source>
        <dbReference type="ARBA" id="ARBA00022722"/>
    </source>
</evidence>
<keyword evidence="4" id="KW-0378">Hydrolase</keyword>
<dbReference type="InterPro" id="IPR038763">
    <property type="entry name" value="DHH_sf"/>
</dbReference>
<feature type="domain" description="DHHA1" evidence="7">
    <location>
        <begin position="329"/>
        <end position="419"/>
    </location>
</feature>
<protein>
    <recommendedName>
        <fullName evidence="2">Single-stranded-DNA-specific exonuclease RecJ</fullName>
    </recommendedName>
</protein>
<dbReference type="PANTHER" id="PTHR30255:SF2">
    <property type="entry name" value="SINGLE-STRANDED-DNA-SPECIFIC EXONUCLEASE RECJ"/>
    <property type="match status" value="1"/>
</dbReference>
<sequence length="541" mass="59390">MRWNVETRKSENILTHLLKLRGVESASDFLKPHSPYTLTAKEVGIDEAQLAKALVRIKKAIKNKETIVVYGDFDIDGVSATAIAWETLHELGAVVWPYIPDRKSEGYGFSSAGIKSVKEKYNPTLVITVDHGITASNFVMQLTDAGVDVIITDHHQAPNKSEVVKLCSHAIAVVHTTTLAGAGVSWFVSRQIDNLRDNPERLALAALGTIGDVLPLQGPNRQIVSHGLPLLSQSSRVGIRSLLQESGLLGTDLDPYHIGYILGPRINAAGRLGDALDALRLFCTKDERAAIAIAQKLASLNRKRQLLTNEQIDMSLEQLKGVKGMPPLLVIADSSYDEGIIGLIAGSLSRRFYRPTIVIAQNENGISKASARSIPGVDIIKLIRQVEDQLVNAGGHTMAAGFSVETGNISQVAEELIQKAVDQIDPELLERVLNIDLELNMEEITRDLLDKIEELKPFGTSNEKPIFSMNQIYLDDVRKIGKEGNHLKVKVNGIDAIGFSKAYMLEKIDVKEPVDIAFTLDLNKWNGNENLQLMIKDIKQG</sequence>
<evidence type="ECO:0000256" key="1">
    <source>
        <dbReference type="ARBA" id="ARBA00005915"/>
    </source>
</evidence>
<dbReference type="EMBL" id="PCTA01000035">
    <property type="protein sequence ID" value="PIP61058.1"/>
    <property type="molecule type" value="Genomic_DNA"/>
</dbReference>
<dbReference type="SUPFAM" id="SSF64182">
    <property type="entry name" value="DHH phosphoesterases"/>
    <property type="match status" value="1"/>
</dbReference>
<dbReference type="Pfam" id="PF17768">
    <property type="entry name" value="RecJ_OB"/>
    <property type="match status" value="1"/>
</dbReference>
<dbReference type="InterPro" id="IPR041122">
    <property type="entry name" value="RecJ_OB"/>
</dbReference>
<evidence type="ECO:0000256" key="2">
    <source>
        <dbReference type="ARBA" id="ARBA00019841"/>
    </source>
</evidence>
<dbReference type="AlphaFoldDB" id="A0A2H0BVR1"/>
<evidence type="ECO:0000256" key="5">
    <source>
        <dbReference type="ARBA" id="ARBA00022839"/>
    </source>
</evidence>
<accession>A0A2H0BVR1</accession>
<dbReference type="Pfam" id="PF02272">
    <property type="entry name" value="DHHA1"/>
    <property type="match status" value="1"/>
</dbReference>
<comment type="similarity">
    <text evidence="1">Belongs to the RecJ family.</text>
</comment>
<comment type="caution">
    <text evidence="9">The sequence shown here is derived from an EMBL/GenBank/DDBJ whole genome shotgun (WGS) entry which is preliminary data.</text>
</comment>
<evidence type="ECO:0000259" key="6">
    <source>
        <dbReference type="Pfam" id="PF01368"/>
    </source>
</evidence>
<dbReference type="GO" id="GO:0008409">
    <property type="term" value="F:5'-3' exonuclease activity"/>
    <property type="evidence" value="ECO:0007669"/>
    <property type="project" value="InterPro"/>
</dbReference>